<dbReference type="InterPro" id="IPR012000">
    <property type="entry name" value="Thiamin_PyroP_enz_cen_dom"/>
</dbReference>
<comment type="cofactor">
    <cofactor evidence="1">
        <name>thiamine diphosphate</name>
        <dbReference type="ChEBI" id="CHEBI:58937"/>
    </cofactor>
</comment>
<feature type="domain" description="Thiamine pyrophosphate enzyme TPP-binding" evidence="14">
    <location>
        <begin position="869"/>
        <end position="1015"/>
    </location>
</feature>
<gene>
    <name evidence="17" type="ORF">QBZ16_003788</name>
</gene>
<evidence type="ECO:0000313" key="17">
    <source>
        <dbReference type="EMBL" id="KAK2077920.1"/>
    </source>
</evidence>
<dbReference type="InterPro" id="IPR000399">
    <property type="entry name" value="TPP-bd_CS"/>
</dbReference>
<keyword evidence="5" id="KW-0479">Metal-binding</keyword>
<comment type="catalytic activity">
    <reaction evidence="10">
        <text>an (R)-2-hydroxy-long-chain-fatty acyl-CoA = a long-chain fatty aldehyde + formyl-CoA</text>
        <dbReference type="Rhea" id="RHEA:67444"/>
        <dbReference type="ChEBI" id="CHEBI:17176"/>
        <dbReference type="ChEBI" id="CHEBI:57376"/>
        <dbReference type="ChEBI" id="CHEBI:170012"/>
        <dbReference type="EC" id="4.1.2.63"/>
    </reaction>
    <physiologicalReaction direction="left-to-right" evidence="10">
        <dbReference type="Rhea" id="RHEA:67445"/>
    </physiologicalReaction>
</comment>
<dbReference type="GO" id="GO:0030976">
    <property type="term" value="F:thiamine pyrophosphate binding"/>
    <property type="evidence" value="ECO:0007669"/>
    <property type="project" value="InterPro"/>
</dbReference>
<proteinExistence type="inferred from homology"/>
<dbReference type="PROSITE" id="PS00455">
    <property type="entry name" value="AMP_BINDING"/>
    <property type="match status" value="1"/>
</dbReference>
<comment type="catalytic activity">
    <reaction evidence="9">
        <text>a 2-hydroxy-3-methyl fatty acyl-CoA = a 2-methyl-branched fatty aldehyde + formyl-CoA</text>
        <dbReference type="Rhea" id="RHEA:25375"/>
        <dbReference type="ChEBI" id="CHEBI:49188"/>
        <dbReference type="ChEBI" id="CHEBI:57376"/>
        <dbReference type="ChEBI" id="CHEBI:58783"/>
        <dbReference type="EC" id="4.1.2.63"/>
    </reaction>
    <physiologicalReaction direction="left-to-right" evidence="9">
        <dbReference type="Rhea" id="RHEA:25376"/>
    </physiologicalReaction>
</comment>
<dbReference type="CDD" id="cd05926">
    <property type="entry name" value="FACL_fum10p_like"/>
    <property type="match status" value="1"/>
</dbReference>
<evidence type="ECO:0000256" key="1">
    <source>
        <dbReference type="ARBA" id="ARBA00001964"/>
    </source>
</evidence>
<evidence type="ECO:0000256" key="5">
    <source>
        <dbReference type="ARBA" id="ARBA00022723"/>
    </source>
</evidence>
<dbReference type="Gene3D" id="3.40.50.1220">
    <property type="entry name" value="TPP-binding domain"/>
    <property type="match status" value="1"/>
</dbReference>
<evidence type="ECO:0000256" key="8">
    <source>
        <dbReference type="ARBA" id="ARBA00023239"/>
    </source>
</evidence>
<dbReference type="GO" id="GO:0016874">
    <property type="term" value="F:ligase activity"/>
    <property type="evidence" value="ECO:0007669"/>
    <property type="project" value="UniProtKB-KW"/>
</dbReference>
<dbReference type="InterPro" id="IPR025110">
    <property type="entry name" value="AMP-bd_C"/>
</dbReference>
<dbReference type="EC" id="4.1.2.63" evidence="11"/>
<dbReference type="Pfam" id="PF02775">
    <property type="entry name" value="TPP_enzyme_C"/>
    <property type="match status" value="1"/>
</dbReference>
<evidence type="ECO:0000256" key="7">
    <source>
        <dbReference type="ARBA" id="ARBA00023052"/>
    </source>
</evidence>
<feature type="domain" description="Thiamine pyrophosphate enzyme central" evidence="12">
    <location>
        <begin position="707"/>
        <end position="779"/>
    </location>
</feature>
<dbReference type="InterPro" id="IPR029061">
    <property type="entry name" value="THDP-binding"/>
</dbReference>
<organism evidence="17 18">
    <name type="scientific">Prototheca wickerhamii</name>
    <dbReference type="NCBI Taxonomy" id="3111"/>
    <lineage>
        <taxon>Eukaryota</taxon>
        <taxon>Viridiplantae</taxon>
        <taxon>Chlorophyta</taxon>
        <taxon>core chlorophytes</taxon>
        <taxon>Trebouxiophyceae</taxon>
        <taxon>Chlorellales</taxon>
        <taxon>Chlorellaceae</taxon>
        <taxon>Prototheca</taxon>
    </lineage>
</organism>
<dbReference type="GO" id="GO:0000287">
    <property type="term" value="F:magnesium ion binding"/>
    <property type="evidence" value="ECO:0007669"/>
    <property type="project" value="InterPro"/>
</dbReference>
<dbReference type="PANTHER" id="PTHR43710">
    <property type="entry name" value="2-HYDROXYACYL-COA LYASE"/>
    <property type="match status" value="1"/>
</dbReference>
<dbReference type="PROSITE" id="PS00187">
    <property type="entry name" value="TPP_ENZYMES"/>
    <property type="match status" value="1"/>
</dbReference>
<keyword evidence="18" id="KW-1185">Reference proteome</keyword>
<evidence type="ECO:0000256" key="11">
    <source>
        <dbReference type="ARBA" id="ARBA00044518"/>
    </source>
</evidence>
<dbReference type="CDD" id="cd02004">
    <property type="entry name" value="TPP_BZL_OCoD_HPCL"/>
    <property type="match status" value="1"/>
</dbReference>
<keyword evidence="7" id="KW-0786">Thiamine pyrophosphate</keyword>
<dbReference type="SUPFAM" id="SSF52518">
    <property type="entry name" value="Thiamin diphosphate-binding fold (THDP-binding)"/>
    <property type="match status" value="2"/>
</dbReference>
<dbReference type="GO" id="GO:0001561">
    <property type="term" value="P:fatty acid alpha-oxidation"/>
    <property type="evidence" value="ECO:0007669"/>
    <property type="project" value="TreeGrafter"/>
</dbReference>
<dbReference type="InterPro" id="IPR012001">
    <property type="entry name" value="Thiamin_PyroP_enz_TPP-bd_dom"/>
</dbReference>
<dbReference type="Pfam" id="PF00501">
    <property type="entry name" value="AMP-binding"/>
    <property type="match status" value="1"/>
</dbReference>
<comment type="caution">
    <text evidence="17">The sequence shown here is derived from an EMBL/GenBank/DDBJ whole genome shotgun (WGS) entry which is preliminary data.</text>
</comment>
<dbReference type="Pfam" id="PF13193">
    <property type="entry name" value="AMP-binding_C"/>
    <property type="match status" value="1"/>
</dbReference>
<dbReference type="Gene3D" id="3.40.50.12780">
    <property type="entry name" value="N-terminal domain of ligase-like"/>
    <property type="match status" value="1"/>
</dbReference>
<dbReference type="InterPro" id="IPR045851">
    <property type="entry name" value="AMP-bd_C_sf"/>
</dbReference>
<comment type="similarity">
    <text evidence="2">Belongs to the ATP-dependent AMP-binding enzyme family.</text>
</comment>
<feature type="domain" description="AMP-binding enzyme C-terminal" evidence="16">
    <location>
        <begin position="428"/>
        <end position="508"/>
    </location>
</feature>
<evidence type="ECO:0000256" key="6">
    <source>
        <dbReference type="ARBA" id="ARBA00022842"/>
    </source>
</evidence>
<protein>
    <recommendedName>
        <fullName evidence="11">2-hydroxyacyl-CoA lyase</fullName>
        <ecNumber evidence="11">4.1.2.63</ecNumber>
    </recommendedName>
</protein>
<dbReference type="Gene3D" id="3.40.50.970">
    <property type="match status" value="2"/>
</dbReference>
<evidence type="ECO:0000259" key="13">
    <source>
        <dbReference type="Pfam" id="PF00501"/>
    </source>
</evidence>
<dbReference type="Gene3D" id="3.30.300.30">
    <property type="match status" value="1"/>
</dbReference>
<sequence length="1039" mass="108003">MPDATLATTLDGWPSKAAIIVGSGGPTLTREDFLSLATQFAQSLRASGIQPGDLVTVVDSNTVEFAVAFLGTLLARAVAAPLNQNYHEEEFKFYMEDAGSKLVVVGAKGIPAAEGTGVAPAISLAISFPEGSKPTLTLSNKSGEFALQTAPAGEALADPPRPEDVALFLHTSGTTSRPKGVPLTQANLAASLANIRGTYEFTPEDVSLLVMPLFHVHGLMAAFLAPLSAGATVVLPAEGRFAAGTFWKDAAAHGVTFYTAVPTIHQILVARAEQDYPADAPPPLRVIRSCSSSLAPATLAALEAKFKAPVLEAYAMTEASHQMTSNPLPKHGAHKPGSVGKAQGAVQVAILDASNAVLPAGEVGEVCIRGPNVTAGYRNNPAANEEAFAGGWFHTGDQGKLDEEGHLRLTGRIKELINRGGEKISPIEVDGALLSHPGVAEAVSFAAPDEKYGESVAAAVVLNAEGKKIDDVVADIQRHVATKLSKFKARVPTQIFITDELPKTATGKIQRRFMVDAFITKKTGAVSGAAGDEQQLDLDALPHDGYFTIARALRALGVRVAYGVIGIPVTQLASALQAVGIRFISFRNEQSAGYAAAAAGYLSGVPGVLVTVSGPGVIHALAGVTDAQINTWPLVLISGSCERAEVGKGAFQELDQLAAVAPYVKHAQRADEVAALPGAIEAAFRAAVSGRPGAAYVDVPSNVLMRPGIPVLATAMGRGVVPDTYTHAANAARSLALGGADVAVVFGARLNWQLHFGEAPRWREDVKFVLVDVEPSERDAGIAAVRAARRRGRGGRAAARGPGGGAIPAAWAAWAERIDAKAAAAREKLAARLARTASPLDYSTTLRVLRDAMAALPEPPTVVAEGANTMDNARLLLEPVLRPRARLDAGTWGTMGVGPGYAIAAATQDPRRRTVAVEGDSAFGFSGMEIETAIRYGLPITFGTAAQRPCAAPRAGLAAAGHADDPIPTDFVPVSRYEVLAQAFGGKGVAVDNAQDLQREFEASLAAPGPVLINVAIDPQAGVESGNVHAFNFKPPEKA</sequence>
<dbReference type="AlphaFoldDB" id="A0AAD9IIR3"/>
<dbReference type="GO" id="GO:0106359">
    <property type="term" value="F:2-hydroxyacyl-CoA lyase activity"/>
    <property type="evidence" value="ECO:0007669"/>
    <property type="project" value="UniProtKB-EC"/>
</dbReference>
<feature type="domain" description="AMP-dependent synthetase/ligase" evidence="13">
    <location>
        <begin position="10"/>
        <end position="377"/>
    </location>
</feature>
<dbReference type="InterPro" id="IPR020845">
    <property type="entry name" value="AMP-binding_CS"/>
</dbReference>
<evidence type="ECO:0000256" key="2">
    <source>
        <dbReference type="ARBA" id="ARBA00006432"/>
    </source>
</evidence>
<keyword evidence="8" id="KW-0456">Lyase</keyword>
<dbReference type="InterPro" id="IPR045310">
    <property type="entry name" value="Pcs60-like"/>
</dbReference>
<evidence type="ECO:0000313" key="18">
    <source>
        <dbReference type="Proteomes" id="UP001255856"/>
    </source>
</evidence>
<dbReference type="PANTHER" id="PTHR43710:SF2">
    <property type="entry name" value="2-HYDROXYACYL-COA LYASE 1"/>
    <property type="match status" value="1"/>
</dbReference>
<dbReference type="InterPro" id="IPR000873">
    <property type="entry name" value="AMP-dep_synth/lig_dom"/>
</dbReference>
<name>A0AAD9IIR3_PROWI</name>
<evidence type="ECO:0000256" key="10">
    <source>
        <dbReference type="ARBA" id="ARBA00044454"/>
    </source>
</evidence>
<dbReference type="EMBL" id="JASFZW010000005">
    <property type="protein sequence ID" value="KAK2077920.1"/>
    <property type="molecule type" value="Genomic_DNA"/>
</dbReference>
<evidence type="ECO:0000259" key="15">
    <source>
        <dbReference type="Pfam" id="PF02776"/>
    </source>
</evidence>
<evidence type="ECO:0000259" key="16">
    <source>
        <dbReference type="Pfam" id="PF13193"/>
    </source>
</evidence>
<dbReference type="CDD" id="cd07035">
    <property type="entry name" value="TPP_PYR_POX_like"/>
    <property type="match status" value="1"/>
</dbReference>
<evidence type="ECO:0000259" key="12">
    <source>
        <dbReference type="Pfam" id="PF00205"/>
    </source>
</evidence>
<evidence type="ECO:0000256" key="9">
    <source>
        <dbReference type="ARBA" id="ARBA00044451"/>
    </source>
</evidence>
<accession>A0AAD9IIR3</accession>
<reference evidence="17" key="1">
    <citation type="submission" date="2021-01" db="EMBL/GenBank/DDBJ databases">
        <authorList>
            <person name="Eckstrom K.M.E."/>
        </authorList>
    </citation>
    <scope>NUCLEOTIDE SEQUENCE</scope>
    <source>
        <strain evidence="17">UVCC 0001</strain>
    </source>
</reference>
<dbReference type="InterPro" id="IPR042099">
    <property type="entry name" value="ANL_N_sf"/>
</dbReference>
<dbReference type="Pfam" id="PF00205">
    <property type="entry name" value="TPP_enzyme_M"/>
    <property type="match status" value="1"/>
</dbReference>
<keyword evidence="4" id="KW-0436">Ligase</keyword>
<dbReference type="InterPro" id="IPR011766">
    <property type="entry name" value="TPP_enzyme_TPP-bd"/>
</dbReference>
<dbReference type="GO" id="GO:0005777">
    <property type="term" value="C:peroxisome"/>
    <property type="evidence" value="ECO:0007669"/>
    <property type="project" value="TreeGrafter"/>
</dbReference>
<dbReference type="InterPro" id="IPR045025">
    <property type="entry name" value="HACL1-like"/>
</dbReference>
<evidence type="ECO:0000256" key="4">
    <source>
        <dbReference type="ARBA" id="ARBA00022598"/>
    </source>
</evidence>
<evidence type="ECO:0000256" key="3">
    <source>
        <dbReference type="ARBA" id="ARBA00007812"/>
    </source>
</evidence>
<dbReference type="SUPFAM" id="SSF52467">
    <property type="entry name" value="DHS-like NAD/FAD-binding domain"/>
    <property type="match status" value="1"/>
</dbReference>
<comment type="similarity">
    <text evidence="3">Belongs to the TPP enzyme family.</text>
</comment>
<dbReference type="SUPFAM" id="SSF56801">
    <property type="entry name" value="Acetyl-CoA synthetase-like"/>
    <property type="match status" value="1"/>
</dbReference>
<evidence type="ECO:0000259" key="14">
    <source>
        <dbReference type="Pfam" id="PF02775"/>
    </source>
</evidence>
<feature type="domain" description="Thiamine pyrophosphate enzyme N-terminal TPP-binding" evidence="15">
    <location>
        <begin position="548"/>
        <end position="658"/>
    </location>
</feature>
<dbReference type="Proteomes" id="UP001255856">
    <property type="component" value="Unassembled WGS sequence"/>
</dbReference>
<dbReference type="InterPro" id="IPR029035">
    <property type="entry name" value="DHS-like_NAD/FAD-binding_dom"/>
</dbReference>
<dbReference type="Pfam" id="PF02776">
    <property type="entry name" value="TPP_enzyme_N"/>
    <property type="match status" value="1"/>
</dbReference>
<keyword evidence="6" id="KW-0460">Magnesium</keyword>